<feature type="compositionally biased region" description="Acidic residues" evidence="1">
    <location>
        <begin position="920"/>
        <end position="935"/>
    </location>
</feature>
<keyword evidence="2" id="KW-0812">Transmembrane</keyword>
<feature type="compositionally biased region" description="Acidic residues" evidence="1">
    <location>
        <begin position="130"/>
        <end position="165"/>
    </location>
</feature>
<dbReference type="Gene3D" id="1.10.8.730">
    <property type="match status" value="1"/>
</dbReference>
<gene>
    <name evidence="3" type="ORF">SAMN05216388_10813</name>
</gene>
<evidence type="ECO:0000313" key="4">
    <source>
        <dbReference type="Proteomes" id="UP000198775"/>
    </source>
</evidence>
<evidence type="ECO:0000256" key="2">
    <source>
        <dbReference type="SAM" id="Phobius"/>
    </source>
</evidence>
<sequence length="950" mass="105616">MNGDSGLLPTPGSCSRWVQSHLGQRGATPQRDTPAFASGIGPILTVAVLLVGGIKIPRKQWNWLFNWLPSTSDACTAAQCEVPLNGLIFYGLAAFAVFLIILVLLFGRSGDDGLEDTIDDDQPDGPLIEGADEGDNDGGNESDGDDDDDDWDIPEDEIPDDVGSDTIDELFKETVTRHKETVAPPPIRRAYSYLKAGSVYRQTFYVAHWPDQLQDGIFGQMFRRPDLNFDASFHFEPIDRQRAISDAEDRVESLQADASITSEQQAGGGEQFRVGDTMEKANRTSDFRNVLNDGAEPFYVSGYFSVTADTKDDLETKSDQLVSEAQDTANVQLEPVHGMQVRALEATAPIAYNQLKYEAPMDVRRIVTDAGVGSILSSANESKLMEDSGVLLGTHTYNGTPVIKDTFESETNYNWVVIGDSGAGKSYSQKAWNLRDKAASEDTMLIIVDPMSGFDGIASALGGTRIEVGGSKGLNPLEIRQPEGRMAAEATSGDDPLSTKIKEVMGYLEAYANEQGTPLGDRRPVLNSAVKQAYAEKGITRDVNTHDEESPTMTDVFDILQDMQNSPEDYRVFELPSDADDSKRQEMLDHIRGSASWLLKIFRPWVDGQYENLTRETEFDLRDDDVYYLDLKQQESTNTSGGSLMLQILFSLVYERAKEVPDNVIMVIDEAHYLMSDETSMDYLKTRVRHARHYDMSLRFLTQEVSDFFGGMDDGGSQSQPILNNTFIKVFLRTDEVAEYQDHFDLNDRMVRFIENARTGKSGKYSQALMTINKQPFPINIRTTQTEHAVVDFDRVEDEISDLPGRDAARDSELVQNIREELLRLKYNQLTGTSSIQDTDALSDWASGDVGKLAALDVLSDDEIYRILEEIEEGAPAEEAVYRSISQKLLTTLSQLPQSLRSGIVNFEEQRLAEQQASDQAEDNGEDREVGDDPDSWALADPLDDSDQSE</sequence>
<proteinExistence type="predicted"/>
<keyword evidence="4" id="KW-1185">Reference proteome</keyword>
<dbReference type="Gene3D" id="3.40.50.300">
    <property type="entry name" value="P-loop containing nucleotide triphosphate hydrolases"/>
    <property type="match status" value="1"/>
</dbReference>
<keyword evidence="2" id="KW-0472">Membrane</keyword>
<evidence type="ECO:0000256" key="1">
    <source>
        <dbReference type="SAM" id="MobiDB-lite"/>
    </source>
</evidence>
<accession>A0A1H8WVC7</accession>
<dbReference type="InterPro" id="IPR027417">
    <property type="entry name" value="P-loop_NTPase"/>
</dbReference>
<reference evidence="4" key="1">
    <citation type="submission" date="2016-10" db="EMBL/GenBank/DDBJ databases">
        <authorList>
            <person name="Varghese N."/>
            <person name="Submissions S."/>
        </authorList>
    </citation>
    <scope>NUCLEOTIDE SEQUENCE [LARGE SCALE GENOMIC DNA]</scope>
    <source>
        <strain evidence="4">IBRC-M 10043</strain>
    </source>
</reference>
<dbReference type="AlphaFoldDB" id="A0A1H8WVC7"/>
<evidence type="ECO:0000313" key="3">
    <source>
        <dbReference type="EMBL" id="SEP31650.1"/>
    </source>
</evidence>
<dbReference type="EMBL" id="FOCX01000081">
    <property type="protein sequence ID" value="SEP31650.1"/>
    <property type="molecule type" value="Genomic_DNA"/>
</dbReference>
<protein>
    <recommendedName>
        <fullName evidence="5">Type IV secretory pathway, VirB4 component</fullName>
    </recommendedName>
</protein>
<feature type="region of interest" description="Disordered" evidence="1">
    <location>
        <begin position="912"/>
        <end position="950"/>
    </location>
</feature>
<dbReference type="CDD" id="cd01127">
    <property type="entry name" value="TrwB_TraG_TraD_VirD4"/>
    <property type="match status" value="1"/>
</dbReference>
<dbReference type="SUPFAM" id="SSF52540">
    <property type="entry name" value="P-loop containing nucleoside triphosphate hydrolases"/>
    <property type="match status" value="1"/>
</dbReference>
<keyword evidence="2" id="KW-1133">Transmembrane helix</keyword>
<dbReference type="Proteomes" id="UP000198775">
    <property type="component" value="Unassembled WGS sequence"/>
</dbReference>
<name>A0A1H8WVC7_9EURY</name>
<feature type="transmembrane region" description="Helical" evidence="2">
    <location>
        <begin position="87"/>
        <end position="107"/>
    </location>
</feature>
<feature type="transmembrane region" description="Helical" evidence="2">
    <location>
        <begin position="35"/>
        <end position="54"/>
    </location>
</feature>
<evidence type="ECO:0008006" key="5">
    <source>
        <dbReference type="Google" id="ProtNLM"/>
    </source>
</evidence>
<dbReference type="InterPro" id="IPR051162">
    <property type="entry name" value="T4SS_component"/>
</dbReference>
<dbReference type="PANTHER" id="PTHR30121">
    <property type="entry name" value="UNCHARACTERIZED PROTEIN YJGR-RELATED"/>
    <property type="match status" value="1"/>
</dbReference>
<feature type="region of interest" description="Disordered" evidence="1">
    <location>
        <begin position="115"/>
        <end position="165"/>
    </location>
</feature>
<organism evidence="3 4">
    <name type="scientific">Halorientalis persicus</name>
    <dbReference type="NCBI Taxonomy" id="1367881"/>
    <lineage>
        <taxon>Archaea</taxon>
        <taxon>Methanobacteriati</taxon>
        <taxon>Methanobacteriota</taxon>
        <taxon>Stenosarchaea group</taxon>
        <taxon>Halobacteria</taxon>
        <taxon>Halobacteriales</taxon>
        <taxon>Haloarculaceae</taxon>
        <taxon>Halorientalis</taxon>
    </lineage>
</organism>
<dbReference type="PANTHER" id="PTHR30121:SF6">
    <property type="entry name" value="SLR6007 PROTEIN"/>
    <property type="match status" value="1"/>
</dbReference>